<feature type="binding site" description="axial binding residue" evidence="12">
    <location>
        <position position="442"/>
    </location>
    <ligand>
        <name>heme</name>
        <dbReference type="ChEBI" id="CHEBI:30413"/>
    </ligand>
    <ligandPart>
        <name>Fe</name>
        <dbReference type="ChEBI" id="CHEBI:18248"/>
    </ligandPart>
</feature>
<dbReference type="CDD" id="cd11026">
    <property type="entry name" value="CYP2"/>
    <property type="match status" value="1"/>
</dbReference>
<keyword evidence="7" id="KW-0492">Microsome</keyword>
<keyword evidence="10 13" id="KW-0503">Monooxygenase</keyword>
<dbReference type="GO" id="GO:0020037">
    <property type="term" value="F:heme binding"/>
    <property type="evidence" value="ECO:0007669"/>
    <property type="project" value="InterPro"/>
</dbReference>
<organism evidence="15 16">
    <name type="scientific">Pelobates cultripes</name>
    <name type="common">Western spadefoot toad</name>
    <dbReference type="NCBI Taxonomy" id="61616"/>
    <lineage>
        <taxon>Eukaryota</taxon>
        <taxon>Metazoa</taxon>
        <taxon>Chordata</taxon>
        <taxon>Craniata</taxon>
        <taxon>Vertebrata</taxon>
        <taxon>Euteleostomi</taxon>
        <taxon>Amphibia</taxon>
        <taxon>Batrachia</taxon>
        <taxon>Anura</taxon>
        <taxon>Pelobatoidea</taxon>
        <taxon>Pelobatidae</taxon>
        <taxon>Pelobates</taxon>
    </lineage>
</organism>
<evidence type="ECO:0000256" key="2">
    <source>
        <dbReference type="ARBA" id="ARBA00004524"/>
    </source>
</evidence>
<dbReference type="PRINTS" id="PR00385">
    <property type="entry name" value="P450"/>
</dbReference>
<dbReference type="InterPro" id="IPR050182">
    <property type="entry name" value="Cytochrome_P450_fam2"/>
</dbReference>
<dbReference type="InterPro" id="IPR036396">
    <property type="entry name" value="Cyt_P450_sf"/>
</dbReference>
<evidence type="ECO:0000256" key="5">
    <source>
        <dbReference type="ARBA" id="ARBA00022723"/>
    </source>
</evidence>
<evidence type="ECO:0000256" key="4">
    <source>
        <dbReference type="ARBA" id="ARBA00022617"/>
    </source>
</evidence>
<keyword evidence="14" id="KW-1133">Transmembrane helix</keyword>
<evidence type="ECO:0000256" key="14">
    <source>
        <dbReference type="SAM" id="Phobius"/>
    </source>
</evidence>
<name>A0AAD1SUA2_PELCU</name>
<evidence type="ECO:0000256" key="8">
    <source>
        <dbReference type="ARBA" id="ARBA00023002"/>
    </source>
</evidence>
<dbReference type="PRINTS" id="PR01686">
    <property type="entry name" value="EP450ICYP2D"/>
</dbReference>
<dbReference type="EMBL" id="OW240918">
    <property type="protein sequence ID" value="CAH2307228.1"/>
    <property type="molecule type" value="Genomic_DNA"/>
</dbReference>
<dbReference type="InterPro" id="IPR008069">
    <property type="entry name" value="Cyt_P450_E_grp-I_CYP2D-like"/>
</dbReference>
<evidence type="ECO:0000313" key="16">
    <source>
        <dbReference type="Proteomes" id="UP001295444"/>
    </source>
</evidence>
<accession>A0AAD1SUA2</accession>
<dbReference type="Proteomes" id="UP001295444">
    <property type="component" value="Chromosome 07"/>
</dbReference>
<evidence type="ECO:0000256" key="3">
    <source>
        <dbReference type="ARBA" id="ARBA00010617"/>
    </source>
</evidence>
<keyword evidence="6" id="KW-0256">Endoplasmic reticulum</keyword>
<dbReference type="GO" id="GO:0016712">
    <property type="term" value="F:oxidoreductase activity, acting on paired donors, with incorporation or reduction of molecular oxygen, reduced flavin or flavoprotein as one donor, and incorporation of one atom of oxygen"/>
    <property type="evidence" value="ECO:0007669"/>
    <property type="project" value="InterPro"/>
</dbReference>
<dbReference type="GO" id="GO:0005737">
    <property type="term" value="C:cytoplasm"/>
    <property type="evidence" value="ECO:0007669"/>
    <property type="project" value="TreeGrafter"/>
</dbReference>
<dbReference type="PRINTS" id="PR00463">
    <property type="entry name" value="EP450I"/>
</dbReference>
<evidence type="ECO:0000256" key="10">
    <source>
        <dbReference type="ARBA" id="ARBA00023033"/>
    </source>
</evidence>
<dbReference type="Gene3D" id="1.10.630.10">
    <property type="entry name" value="Cytochrome P450"/>
    <property type="match status" value="1"/>
</dbReference>
<keyword evidence="14" id="KW-0812">Transmembrane</keyword>
<keyword evidence="8 13" id="KW-0560">Oxidoreductase</keyword>
<dbReference type="InterPro" id="IPR001128">
    <property type="entry name" value="Cyt_P450"/>
</dbReference>
<dbReference type="GO" id="GO:0006082">
    <property type="term" value="P:organic acid metabolic process"/>
    <property type="evidence" value="ECO:0007669"/>
    <property type="project" value="TreeGrafter"/>
</dbReference>
<dbReference type="PANTHER" id="PTHR24300">
    <property type="entry name" value="CYTOCHROME P450 508A4-RELATED"/>
    <property type="match status" value="1"/>
</dbReference>
<sequence>MSIIAHFVSADLLLYLTTCIMFFIYWWNGSKKSAEKMPPGPSPLPVIGNLNLIDLTKPYQSLMKLSQRYGDVFTVHFGPKKIVVVAGYKAVKDALVSQADDFGERADIPIFTKVTRGNGIVFSHGESWKLMRRFALSTLRDFGMGKKTVECRIQDELDPLIKYFQSQKGKPFDVKIILNSAVSNVICSIIFGKRFEYEDETFLTLIKVLNENAKLLGTPKLLLYNFYPVLGTLLGTHRGVMRNVDLLNHLLMKYVTQHQVEFNANNITGFIDAFLMKQEQESSNKDTFFHNENLIFSVLDLFAAGTETSSTTLRWGLLLMIKYPEIQKKVQEEIRKYIKPGQLPKVDDRRMMPYTDAVVHEIQRFSNIVPLNLSRTTLKDVSFRGFCIPRGTEVIPMLTSVLYDKSQWETPYEFNPNHFLDADGKFVRKDAFMPFSTGRRACVGESLAKMELFLFFTGLLQRFTFHPPAGVSAAHLDLKPNDSGFILTPVPYLISAIPNY</sequence>
<keyword evidence="16" id="KW-1185">Reference proteome</keyword>
<evidence type="ECO:0000256" key="1">
    <source>
        <dbReference type="ARBA" id="ARBA00001971"/>
    </source>
</evidence>
<evidence type="ECO:0000256" key="13">
    <source>
        <dbReference type="RuleBase" id="RU000461"/>
    </source>
</evidence>
<keyword evidence="4 12" id="KW-0349">Heme</keyword>
<dbReference type="FunFam" id="1.10.630.10:FF:000010">
    <property type="entry name" value="cytochrome P450 2W1 isoform X2"/>
    <property type="match status" value="1"/>
</dbReference>
<evidence type="ECO:0000256" key="11">
    <source>
        <dbReference type="ARBA" id="ARBA00023136"/>
    </source>
</evidence>
<feature type="transmembrane region" description="Helical" evidence="14">
    <location>
        <begin position="12"/>
        <end position="28"/>
    </location>
</feature>
<comment type="cofactor">
    <cofactor evidence="1 12">
        <name>heme</name>
        <dbReference type="ChEBI" id="CHEBI:30413"/>
    </cofactor>
</comment>
<evidence type="ECO:0000256" key="12">
    <source>
        <dbReference type="PIRSR" id="PIRSR602401-1"/>
    </source>
</evidence>
<dbReference type="AlphaFoldDB" id="A0AAD1SUA2"/>
<keyword evidence="5 12" id="KW-0479">Metal-binding</keyword>
<reference evidence="15" key="1">
    <citation type="submission" date="2022-03" db="EMBL/GenBank/DDBJ databases">
        <authorList>
            <person name="Alioto T."/>
            <person name="Alioto T."/>
            <person name="Gomez Garrido J."/>
        </authorList>
    </citation>
    <scope>NUCLEOTIDE SEQUENCE</scope>
</reference>
<keyword evidence="9 12" id="KW-0408">Iron</keyword>
<gene>
    <name evidence="15" type="ORF">PECUL_23A035107</name>
</gene>
<comment type="similarity">
    <text evidence="3 13">Belongs to the cytochrome P450 family.</text>
</comment>
<proteinExistence type="inferred from homology"/>
<evidence type="ECO:0000256" key="6">
    <source>
        <dbReference type="ARBA" id="ARBA00022824"/>
    </source>
</evidence>
<dbReference type="PROSITE" id="PS00086">
    <property type="entry name" value="CYTOCHROME_P450"/>
    <property type="match status" value="1"/>
</dbReference>
<evidence type="ECO:0000256" key="7">
    <source>
        <dbReference type="ARBA" id="ARBA00022848"/>
    </source>
</evidence>
<dbReference type="InterPro" id="IPR002401">
    <property type="entry name" value="Cyt_P450_E_grp-I"/>
</dbReference>
<evidence type="ECO:0000256" key="9">
    <source>
        <dbReference type="ARBA" id="ARBA00023004"/>
    </source>
</evidence>
<dbReference type="PANTHER" id="PTHR24300:SF395">
    <property type="entry name" value="CYTOCHROME P450, FAMILY 2, SUBFAMILY AC, POLYPEPTIDE 7"/>
    <property type="match status" value="1"/>
</dbReference>
<dbReference type="Pfam" id="PF00067">
    <property type="entry name" value="p450"/>
    <property type="match status" value="1"/>
</dbReference>
<protein>
    <submittedName>
        <fullName evidence="15">Cytochrome P450 2K1-like</fullName>
    </submittedName>
</protein>
<keyword evidence="11 14" id="KW-0472">Membrane</keyword>
<dbReference type="InterPro" id="IPR017972">
    <property type="entry name" value="Cyt_P450_CS"/>
</dbReference>
<dbReference type="GO" id="GO:0006805">
    <property type="term" value="P:xenobiotic metabolic process"/>
    <property type="evidence" value="ECO:0007669"/>
    <property type="project" value="TreeGrafter"/>
</dbReference>
<dbReference type="SUPFAM" id="SSF48264">
    <property type="entry name" value="Cytochrome P450"/>
    <property type="match status" value="1"/>
</dbReference>
<comment type="subcellular location">
    <subcellularLocation>
        <location evidence="2">Microsome membrane</location>
    </subcellularLocation>
</comment>
<evidence type="ECO:0000313" key="15">
    <source>
        <dbReference type="EMBL" id="CAH2307228.1"/>
    </source>
</evidence>
<dbReference type="GO" id="GO:0005506">
    <property type="term" value="F:iron ion binding"/>
    <property type="evidence" value="ECO:0007669"/>
    <property type="project" value="InterPro"/>
</dbReference>
<dbReference type="GO" id="GO:0046222">
    <property type="term" value="P:aflatoxin metabolic process"/>
    <property type="evidence" value="ECO:0007669"/>
    <property type="project" value="UniProtKB-ARBA"/>
</dbReference>